<keyword evidence="3" id="KW-0067">ATP-binding</keyword>
<evidence type="ECO:0000313" key="6">
    <source>
        <dbReference type="Proteomes" id="UP001319827"/>
    </source>
</evidence>
<evidence type="ECO:0000256" key="2">
    <source>
        <dbReference type="ARBA" id="ARBA00022741"/>
    </source>
</evidence>
<dbReference type="InterPro" id="IPR006015">
    <property type="entry name" value="Universal_stress_UspA"/>
</dbReference>
<keyword evidence="6" id="KW-1185">Reference proteome</keyword>
<dbReference type="Proteomes" id="UP001319827">
    <property type="component" value="Chromosome"/>
</dbReference>
<dbReference type="RefSeq" id="WP_221250354.1">
    <property type="nucleotide sequence ID" value="NZ_AP024355.1"/>
</dbReference>
<protein>
    <recommendedName>
        <fullName evidence="4">UspA domain-containing protein</fullName>
    </recommendedName>
</protein>
<dbReference type="PANTHER" id="PTHR46268">
    <property type="entry name" value="STRESS RESPONSE PROTEIN NHAX"/>
    <property type="match status" value="1"/>
</dbReference>
<name>A0ABM8HY68_9BACT</name>
<dbReference type="CDD" id="cd00293">
    <property type="entry name" value="USP-like"/>
    <property type="match status" value="1"/>
</dbReference>
<proteinExistence type="inferred from homology"/>
<organism evidence="5 6">
    <name type="scientific">Desulfuromonas versatilis</name>
    <dbReference type="NCBI Taxonomy" id="2802975"/>
    <lineage>
        <taxon>Bacteria</taxon>
        <taxon>Pseudomonadati</taxon>
        <taxon>Thermodesulfobacteriota</taxon>
        <taxon>Desulfuromonadia</taxon>
        <taxon>Desulfuromonadales</taxon>
        <taxon>Desulfuromonadaceae</taxon>
        <taxon>Desulfuromonas</taxon>
    </lineage>
</organism>
<evidence type="ECO:0000259" key="4">
    <source>
        <dbReference type="Pfam" id="PF00582"/>
    </source>
</evidence>
<sequence length="154" mass="16412">MKKALIAVDGSPNAQRAVEYAAQILPRLEECEAYLLALAPSIAEQSDELDPAVAEPELHGDEDHRGEFERLSTALEASAGLLVSAGVRPERISSKVLGLRISKAQDIVDEARAQGCDTIILGRRGQSRLRALLLGSVSAEVVTKAAGLSVWVVE</sequence>
<feature type="domain" description="UspA" evidence="4">
    <location>
        <begin position="1"/>
        <end position="153"/>
    </location>
</feature>
<dbReference type="Gene3D" id="3.40.50.620">
    <property type="entry name" value="HUPs"/>
    <property type="match status" value="1"/>
</dbReference>
<dbReference type="EMBL" id="AP024355">
    <property type="protein sequence ID" value="BCR06980.1"/>
    <property type="molecule type" value="Genomic_DNA"/>
</dbReference>
<evidence type="ECO:0000256" key="3">
    <source>
        <dbReference type="ARBA" id="ARBA00022840"/>
    </source>
</evidence>
<gene>
    <name evidence="5" type="ORF">DESUT3_40490</name>
</gene>
<dbReference type="Pfam" id="PF00582">
    <property type="entry name" value="Usp"/>
    <property type="match status" value="1"/>
</dbReference>
<reference evidence="5 6" key="2">
    <citation type="journal article" date="2021" name="Int. J. Syst. Evol. Microbiol.">
        <title>Isolation and Polyphasic Characterization of Desulfuromonas versatilis sp. Nov., an Electrogenic Bacteria Capable of Versatile Metabolism Isolated from a Graphene Oxide-Reducing Enrichment Culture.</title>
        <authorList>
            <person name="Xie L."/>
            <person name="Yoshida N."/>
            <person name="Ishii S."/>
            <person name="Meng L."/>
        </authorList>
    </citation>
    <scope>NUCLEOTIDE SEQUENCE [LARGE SCALE GENOMIC DNA]</scope>
    <source>
        <strain evidence="5 6">NIT-T3</strain>
    </source>
</reference>
<keyword evidence="2" id="KW-0547">Nucleotide-binding</keyword>
<dbReference type="SUPFAM" id="SSF52402">
    <property type="entry name" value="Adenine nucleotide alpha hydrolases-like"/>
    <property type="match status" value="1"/>
</dbReference>
<comment type="similarity">
    <text evidence="1">Belongs to the universal stress protein A family.</text>
</comment>
<dbReference type="InterPro" id="IPR006016">
    <property type="entry name" value="UspA"/>
</dbReference>
<evidence type="ECO:0000256" key="1">
    <source>
        <dbReference type="ARBA" id="ARBA00008791"/>
    </source>
</evidence>
<reference evidence="5 6" key="1">
    <citation type="journal article" date="2016" name="C (Basel)">
        <title>Selective Growth of and Electricity Production by Marine Exoelectrogenic Bacteria in Self-Aggregated Hydrogel of Microbially Reduced Graphene Oxide.</title>
        <authorList>
            <person name="Yoshida N."/>
            <person name="Goto Y."/>
            <person name="Miyata Y."/>
        </authorList>
    </citation>
    <scope>NUCLEOTIDE SEQUENCE [LARGE SCALE GENOMIC DNA]</scope>
    <source>
        <strain evidence="5 6">NIT-T3</strain>
    </source>
</reference>
<dbReference type="InterPro" id="IPR014729">
    <property type="entry name" value="Rossmann-like_a/b/a_fold"/>
</dbReference>
<evidence type="ECO:0000313" key="5">
    <source>
        <dbReference type="EMBL" id="BCR06980.1"/>
    </source>
</evidence>
<accession>A0ABM8HY68</accession>
<dbReference type="PANTHER" id="PTHR46268:SF27">
    <property type="entry name" value="UNIVERSAL STRESS PROTEIN RV2623"/>
    <property type="match status" value="1"/>
</dbReference>
<dbReference type="PRINTS" id="PR01438">
    <property type="entry name" value="UNVRSLSTRESS"/>
</dbReference>